<dbReference type="OrthoDB" id="3956at10239"/>
<reference evidence="12 13" key="1">
    <citation type="submission" date="2014-07" db="EMBL/GenBank/DDBJ databases">
        <authorList>
            <person name="Trisler C."/>
            <person name="Antis N."/>
            <person name="Arceneaux J."/>
            <person name="Baudin R."/>
            <person name="Beutner R."/>
            <person name="Borque M."/>
            <person name="Crawford L."/>
            <person name="Fontenot A."/>
            <person name="Gillikin B."/>
            <person name="Hayes M."/>
            <person name="Jackson S."/>
            <person name="Johnston R."/>
            <person name="Kurz M."/>
            <person name="Mouawad M."/>
            <person name="Reed A."/>
            <person name="Rizzo E."/>
            <person name="Schilling C."/>
            <person name="Streeter Z."/>
            <person name="Vu J."/>
            <person name="Wilson T."/>
            <person name="Harmson J."/>
            <person name="Bhuiyan S."/>
            <person name="Scott A."/>
            <person name="Miller B."/>
            <person name="Jones J.D."/>
            <person name="Gissendanner C.R."/>
            <person name="Wiedemeier A.M."/>
            <person name="Findley A.M."/>
            <person name="Buck G.A."/>
            <person name="Campbell R."/>
            <person name="Carvalho M.R."/>
            <person name="Duckworth R.A."/>
            <person name="Dunn T."/>
            <person name="Halpern C."/>
            <person name="Johnson A."/>
            <person name="Kiflezghi M.G."/>
            <person name="Lee V."/>
            <person name="Loviza R.A."/>
            <person name="Serrano M.G."/>
            <person name="Shah Z.V."/>
            <person name="Sharma K."/>
            <person name="Voegtly L.J."/>
            <person name="Walstead R."/>
            <person name="Wang Y.P."/>
            <person name="Bradley K.W."/>
            <person name="Barker L.P."/>
            <person name="Asai D.J."/>
            <person name="Bowman C.A."/>
            <person name="Russell D.A."/>
            <person name="Pope W.H."/>
            <person name="Jacobs-Sera D."/>
            <person name="Hendrix R.W."/>
            <person name="Hatfull G.F."/>
        </authorList>
    </citation>
    <scope>NUCLEOTIDE SEQUENCE [LARGE SCALE GENOMIC DNA]</scope>
</reference>
<dbReference type="GeneID" id="23679924"/>
<evidence type="ECO:0000256" key="2">
    <source>
        <dbReference type="ARBA" id="ARBA00016082"/>
    </source>
</evidence>
<evidence type="ECO:0000256" key="1">
    <source>
        <dbReference type="ARBA" id="ARBA00008857"/>
    </source>
</evidence>
<dbReference type="GO" id="GO:0015074">
    <property type="term" value="P:DNA integration"/>
    <property type="evidence" value="ECO:0007669"/>
    <property type="project" value="UniProtKB-KW"/>
</dbReference>
<evidence type="ECO:0000313" key="12">
    <source>
        <dbReference type="EMBL" id="AIK69150.1"/>
    </source>
</evidence>
<dbReference type="InterPro" id="IPR044068">
    <property type="entry name" value="CB"/>
</dbReference>
<organism evidence="12 13">
    <name type="scientific">Mycobacterium phage Hades</name>
    <dbReference type="NCBI Taxonomy" id="1527511"/>
    <lineage>
        <taxon>Viruses</taxon>
        <taxon>Duplodnaviria</taxon>
        <taxon>Heunggongvirae</taxon>
        <taxon>Uroviricota</taxon>
        <taxon>Caudoviricetes</taxon>
        <taxon>Gracegardnervirinae</taxon>
        <taxon>Cheoctovirus</taxon>
        <taxon>Cheoctovirus hades</taxon>
    </lineage>
</organism>
<keyword evidence="8" id="KW-1160">Virus entry into host cell</keyword>
<dbReference type="InterPro" id="IPR002104">
    <property type="entry name" value="Integrase_catalytic"/>
</dbReference>
<feature type="domain" description="Tyr recombinase" evidence="10">
    <location>
        <begin position="185"/>
        <end position="368"/>
    </location>
</feature>
<dbReference type="RefSeq" id="YP_009125222.1">
    <property type="nucleotide sequence ID" value="NC_026595.1"/>
</dbReference>
<dbReference type="PANTHER" id="PTHR30349:SF64">
    <property type="entry name" value="PROPHAGE INTEGRASE INTD-RELATED"/>
    <property type="match status" value="1"/>
</dbReference>
<evidence type="ECO:0000256" key="4">
    <source>
        <dbReference type="ARBA" id="ARBA00022801"/>
    </source>
</evidence>
<dbReference type="InterPro" id="IPR050090">
    <property type="entry name" value="Tyrosine_recombinase_XerCD"/>
</dbReference>
<gene>
    <name evidence="12" type="primary">43</name>
    <name evidence="12" type="ORF">PBI_HADES_43</name>
</gene>
<dbReference type="Gene3D" id="1.10.150.130">
    <property type="match status" value="1"/>
</dbReference>
<dbReference type="GO" id="GO:0075713">
    <property type="term" value="P:establishment of integrated proviral latency"/>
    <property type="evidence" value="ECO:0007669"/>
    <property type="project" value="UniProtKB-KW"/>
</dbReference>
<evidence type="ECO:0000256" key="6">
    <source>
        <dbReference type="ARBA" id="ARBA00023125"/>
    </source>
</evidence>
<name>A0A076YMH1_9CAUD</name>
<evidence type="ECO:0000313" key="13">
    <source>
        <dbReference type="Proteomes" id="UP000202249"/>
    </source>
</evidence>
<evidence type="ECO:0000256" key="3">
    <source>
        <dbReference type="ARBA" id="ARBA00022679"/>
    </source>
</evidence>
<dbReference type="GO" id="GO:0016787">
    <property type="term" value="F:hydrolase activity"/>
    <property type="evidence" value="ECO:0007669"/>
    <property type="project" value="UniProtKB-KW"/>
</dbReference>
<keyword evidence="7" id="KW-0233">DNA recombination</keyword>
<protein>
    <recommendedName>
        <fullName evidence="2">Integrase</fullName>
    </recommendedName>
</protein>
<dbReference type="KEGG" id="vg:23679924"/>
<evidence type="ECO:0000256" key="7">
    <source>
        <dbReference type="ARBA" id="ARBA00023172"/>
    </source>
</evidence>
<dbReference type="Gene3D" id="1.10.443.10">
    <property type="entry name" value="Intergrase catalytic core"/>
    <property type="match status" value="1"/>
</dbReference>
<dbReference type="InterPro" id="IPR011010">
    <property type="entry name" value="DNA_brk_join_enz"/>
</dbReference>
<keyword evidence="13" id="KW-1185">Reference proteome</keyword>
<evidence type="ECO:0000256" key="8">
    <source>
        <dbReference type="ARBA" id="ARBA00023195"/>
    </source>
</evidence>
<dbReference type="InterPro" id="IPR013762">
    <property type="entry name" value="Integrase-like_cat_sf"/>
</dbReference>
<keyword evidence="3" id="KW-0808">Transferase</keyword>
<dbReference type="PANTHER" id="PTHR30349">
    <property type="entry name" value="PHAGE INTEGRASE-RELATED"/>
    <property type="match status" value="1"/>
</dbReference>
<evidence type="ECO:0000256" key="9">
    <source>
        <dbReference type="PROSITE-ProRule" id="PRU01248"/>
    </source>
</evidence>
<dbReference type="GO" id="GO:0044826">
    <property type="term" value="P:viral genome integration into host DNA"/>
    <property type="evidence" value="ECO:0007669"/>
    <property type="project" value="UniProtKB-KW"/>
</dbReference>
<dbReference type="InterPro" id="IPR010998">
    <property type="entry name" value="Integrase_recombinase_N"/>
</dbReference>
<dbReference type="InterPro" id="IPR004107">
    <property type="entry name" value="Integrase_SAM-like_N"/>
</dbReference>
<dbReference type="SUPFAM" id="SSF56349">
    <property type="entry name" value="DNA breaking-rejoining enzymes"/>
    <property type="match status" value="1"/>
</dbReference>
<evidence type="ECO:0000256" key="5">
    <source>
        <dbReference type="ARBA" id="ARBA00022908"/>
    </source>
</evidence>
<accession>A0A076YMH1</accession>
<keyword evidence="8" id="KW-1179">Viral genome integration</keyword>
<keyword evidence="4" id="KW-0378">Hydrolase</keyword>
<dbReference type="Pfam" id="PF00589">
    <property type="entry name" value="Phage_integrase"/>
    <property type="match status" value="1"/>
</dbReference>
<dbReference type="GO" id="GO:0003677">
    <property type="term" value="F:DNA binding"/>
    <property type="evidence" value="ECO:0007669"/>
    <property type="project" value="UniProtKB-UniRule"/>
</dbReference>
<comment type="similarity">
    <text evidence="1">Belongs to the 'phage' integrase family.</text>
</comment>
<evidence type="ECO:0000259" key="11">
    <source>
        <dbReference type="PROSITE" id="PS51900"/>
    </source>
</evidence>
<dbReference type="Pfam" id="PF14659">
    <property type="entry name" value="Phage_int_SAM_3"/>
    <property type="match status" value="1"/>
</dbReference>
<proteinExistence type="inferred from homology"/>
<dbReference type="GO" id="GO:0006310">
    <property type="term" value="P:DNA recombination"/>
    <property type="evidence" value="ECO:0007669"/>
    <property type="project" value="UniProtKB-KW"/>
</dbReference>
<dbReference type="CDD" id="cd01189">
    <property type="entry name" value="INT_ICEBs1_C_like"/>
    <property type="match status" value="1"/>
</dbReference>
<sequence length="375" mass="41876">MPTVRKRTRSDGTPCYLVQYRFGGRGSKQGALTFDDPKAAEAFAAAVTAHGAARALEMYGIDPSPRRTDGRSKGMTVAEWVRHHIDHLTGVEQYTLDKYEQYLANDITPHLGDIPLSKLSEDDIARWVKVMETTGGRDGNGHAPKTLRNKYGFLSGALNAAVPRYLSTNPAAGRRLPRGNAEDDDEIRMLTHAEFDRLRDAVTPHWKLMVQFMVSTGLRWGEVSALQPKHVDLETSTIRVRQAWKYSSAGYVLGPPKTKRSRRTVDVPARLLERLDLSHEFVFVNTDGGPVRYPGFLRRVWNPAVEKAGLVPRPTPHDLRHTYASWQLTGGTPVTIVSRQLGHESIQITVDTYTDVDRTSSRVAAEFMDGLLGDF</sequence>
<dbReference type="Proteomes" id="UP000202249">
    <property type="component" value="Segment"/>
</dbReference>
<dbReference type="EMBL" id="KM101122">
    <property type="protein sequence ID" value="AIK69150.1"/>
    <property type="molecule type" value="Genomic_DNA"/>
</dbReference>
<keyword evidence="6 9" id="KW-0238">DNA-binding</keyword>
<evidence type="ECO:0000259" key="10">
    <source>
        <dbReference type="PROSITE" id="PS51898"/>
    </source>
</evidence>
<keyword evidence="5" id="KW-0229">DNA integration</keyword>
<dbReference type="GO" id="GO:0016740">
    <property type="term" value="F:transferase activity"/>
    <property type="evidence" value="ECO:0007669"/>
    <property type="project" value="UniProtKB-KW"/>
</dbReference>
<feature type="domain" description="Core-binding (CB)" evidence="11">
    <location>
        <begin position="75"/>
        <end position="162"/>
    </location>
</feature>
<dbReference type="PROSITE" id="PS51900">
    <property type="entry name" value="CB"/>
    <property type="match status" value="1"/>
</dbReference>
<dbReference type="PROSITE" id="PS51898">
    <property type="entry name" value="TYR_RECOMBINASE"/>
    <property type="match status" value="1"/>
</dbReference>